<dbReference type="InterPro" id="IPR050987">
    <property type="entry name" value="AtrR-like"/>
</dbReference>
<feature type="region of interest" description="Disordered" evidence="6">
    <location>
        <begin position="536"/>
        <end position="566"/>
    </location>
</feature>
<feature type="compositionally biased region" description="Low complexity" evidence="6">
    <location>
        <begin position="547"/>
        <end position="565"/>
    </location>
</feature>
<sequence length="808" mass="85288">VRCDRNDPCGNCLDQNTTCTRSRGMKRLPKRDLTIGRARSREPPSLTASNTATPSATALSYGSRLQSIDPTQLLNFNNIPSTATATAGLDNSFIADLLDDPMVLLDVGVGVGMGMGMGYELQSWMAIVPLTDAQTINRRRRVVGNPGASGADSPLNLNPNSQHSASWGRSQVLESALSVASQVLGSMEYFTDTGGVLSAEEAGQRNVPSIEFLYWMLKDIGSTKFGPFIADYFRHISNHTLKHMGLALLFNTASYPESILYTVCVNSVAYKFLNATLATESDPDLAQSLRASALLYRETAKAALQRIPLTAKPSLALLQAILCGIFLSQGIGDTSSCRELARTACRVCMDIGIGIGIGIGVGPTSTSAAAAVAAAGDDGMNLKMDLSHVSEEEYYCFMWCYQLDRNYAWKIGSPRVLLVDPETDVDPPPATTTASQLIRIYLDLAKVQDAMIPFLNEPGKAGSDESFQGGKFLLARMETVRRDIDLIKPPSPNWRGLDATSEIATLDFAYHSILTNLLHLRQISLGHTTASVPAASGLRTGAGTGTSTGTPRATTTTTATASTRTMPASPQTETAIYLDSARRNLLALITICASSDEQKTVAYLHWTILYYPITACIALFCNALATGHEGDVEILRAVSNSLAASGSLSAPIAAMRRLLVEFVRLSRGVFSGAHNAIDENNNHGDHGGGGGVPRGVEEAEQQRAAEQGNGSSRRNNDGGNAGAGSLEAISTTGSAGVFPMSVLGQGAAGVQIPPGSPWLGGGAAGGSTNQEAFGMGMGMGMGFAVSSIGQQDGAAGFDYMVNDSVFSF</sequence>
<feature type="region of interest" description="Disordered" evidence="6">
    <location>
        <begin position="675"/>
        <end position="726"/>
    </location>
</feature>
<evidence type="ECO:0000256" key="2">
    <source>
        <dbReference type="ARBA" id="ARBA00023015"/>
    </source>
</evidence>
<dbReference type="EMBL" id="JBFXLU010000023">
    <property type="protein sequence ID" value="KAL2852782.1"/>
    <property type="molecule type" value="Genomic_DNA"/>
</dbReference>
<feature type="compositionally biased region" description="Low complexity" evidence="6">
    <location>
        <begin position="704"/>
        <end position="713"/>
    </location>
</feature>
<dbReference type="PANTHER" id="PTHR46910:SF37">
    <property type="entry name" value="ZN(II)2CYS6 TRANSCRIPTION FACTOR (EUROFUNG)"/>
    <property type="match status" value="1"/>
</dbReference>
<evidence type="ECO:0000313" key="7">
    <source>
        <dbReference type="EMBL" id="KAL2852782.1"/>
    </source>
</evidence>
<reference evidence="7 8" key="1">
    <citation type="submission" date="2024-07" db="EMBL/GenBank/DDBJ databases">
        <title>Section-level genome sequencing and comparative genomics of Aspergillus sections Usti and Cavernicolus.</title>
        <authorList>
            <consortium name="Lawrence Berkeley National Laboratory"/>
            <person name="Nybo J.L."/>
            <person name="Vesth T.C."/>
            <person name="Theobald S."/>
            <person name="Frisvad J.C."/>
            <person name="Larsen T.O."/>
            <person name="Kjaerboelling I."/>
            <person name="Rothschild-Mancinelli K."/>
            <person name="Lyhne E.K."/>
            <person name="Kogle M.E."/>
            <person name="Barry K."/>
            <person name="Clum A."/>
            <person name="Na H."/>
            <person name="Ledsgaard L."/>
            <person name="Lin J."/>
            <person name="Lipzen A."/>
            <person name="Kuo A."/>
            <person name="Riley R."/>
            <person name="Mondo S."/>
            <person name="Labutti K."/>
            <person name="Haridas S."/>
            <person name="Pangalinan J."/>
            <person name="Salamov A.A."/>
            <person name="Simmons B.A."/>
            <person name="Magnuson J.K."/>
            <person name="Chen J."/>
            <person name="Drula E."/>
            <person name="Henrissat B."/>
            <person name="Wiebenga A."/>
            <person name="Lubbers R.J."/>
            <person name="Gomes A.C."/>
            <person name="Makela M.R."/>
            <person name="Stajich J."/>
            <person name="Grigoriev I.V."/>
            <person name="Mortensen U.H."/>
            <person name="De Vries R.P."/>
            <person name="Baker S.E."/>
            <person name="Andersen M.R."/>
        </authorList>
    </citation>
    <scope>NUCLEOTIDE SEQUENCE [LARGE SCALE GENOMIC DNA]</scope>
    <source>
        <strain evidence="7 8">CBS 123904</strain>
    </source>
</reference>
<name>A0ABR4KL76_9EURO</name>
<accession>A0ABR4KL76</accession>
<feature type="compositionally biased region" description="Basic and acidic residues" evidence="6">
    <location>
        <begin position="676"/>
        <end position="686"/>
    </location>
</feature>
<gene>
    <name evidence="7" type="ORF">BJY01DRAFT_207585</name>
</gene>
<keyword evidence="2" id="KW-0805">Transcription regulation</keyword>
<organism evidence="7 8">
    <name type="scientific">Aspergillus pseudoustus</name>
    <dbReference type="NCBI Taxonomy" id="1810923"/>
    <lineage>
        <taxon>Eukaryota</taxon>
        <taxon>Fungi</taxon>
        <taxon>Dikarya</taxon>
        <taxon>Ascomycota</taxon>
        <taxon>Pezizomycotina</taxon>
        <taxon>Eurotiomycetes</taxon>
        <taxon>Eurotiomycetidae</taxon>
        <taxon>Eurotiales</taxon>
        <taxon>Aspergillaceae</taxon>
        <taxon>Aspergillus</taxon>
        <taxon>Aspergillus subgen. Nidulantes</taxon>
    </lineage>
</organism>
<feature type="non-terminal residue" evidence="7">
    <location>
        <position position="1"/>
    </location>
</feature>
<comment type="subcellular location">
    <subcellularLocation>
        <location evidence="1">Nucleus</location>
    </subcellularLocation>
</comment>
<feature type="region of interest" description="Disordered" evidence="6">
    <location>
        <begin position="143"/>
        <end position="163"/>
    </location>
</feature>
<evidence type="ECO:0000313" key="8">
    <source>
        <dbReference type="Proteomes" id="UP001610446"/>
    </source>
</evidence>
<proteinExistence type="predicted"/>
<evidence type="ECO:0000256" key="4">
    <source>
        <dbReference type="ARBA" id="ARBA00023163"/>
    </source>
</evidence>
<dbReference type="Proteomes" id="UP001610446">
    <property type="component" value="Unassembled WGS sequence"/>
</dbReference>
<protein>
    <recommendedName>
        <fullName evidence="9">Transcription factor domain-containing protein</fullName>
    </recommendedName>
</protein>
<keyword evidence="8" id="KW-1185">Reference proteome</keyword>
<keyword evidence="4" id="KW-0804">Transcription</keyword>
<evidence type="ECO:0000256" key="1">
    <source>
        <dbReference type="ARBA" id="ARBA00004123"/>
    </source>
</evidence>
<evidence type="ECO:0000256" key="3">
    <source>
        <dbReference type="ARBA" id="ARBA00023125"/>
    </source>
</evidence>
<evidence type="ECO:0008006" key="9">
    <source>
        <dbReference type="Google" id="ProtNLM"/>
    </source>
</evidence>
<dbReference type="CDD" id="cd12148">
    <property type="entry name" value="fungal_TF_MHR"/>
    <property type="match status" value="1"/>
</dbReference>
<keyword evidence="3" id="KW-0238">DNA-binding</keyword>
<comment type="caution">
    <text evidence="7">The sequence shown here is derived from an EMBL/GenBank/DDBJ whole genome shotgun (WGS) entry which is preliminary data.</text>
</comment>
<evidence type="ECO:0000256" key="6">
    <source>
        <dbReference type="SAM" id="MobiDB-lite"/>
    </source>
</evidence>
<evidence type="ECO:0000256" key="5">
    <source>
        <dbReference type="ARBA" id="ARBA00023242"/>
    </source>
</evidence>
<keyword evidence="5" id="KW-0539">Nucleus</keyword>
<dbReference type="PANTHER" id="PTHR46910">
    <property type="entry name" value="TRANSCRIPTION FACTOR PDR1"/>
    <property type="match status" value="1"/>
</dbReference>